<evidence type="ECO:0000256" key="6">
    <source>
        <dbReference type="ARBA" id="ARBA00034078"/>
    </source>
</evidence>
<dbReference type="GO" id="GO:0009055">
    <property type="term" value="F:electron transfer activity"/>
    <property type="evidence" value="ECO:0007669"/>
    <property type="project" value="TreeGrafter"/>
</dbReference>
<protein>
    <submittedName>
        <fullName evidence="8">2Fe-2S iron-sulfur cluster binding domain-containing protein</fullName>
    </submittedName>
</protein>
<dbReference type="PROSITE" id="PS51085">
    <property type="entry name" value="2FE2S_FER_2"/>
    <property type="match status" value="1"/>
</dbReference>
<comment type="similarity">
    <text evidence="1">Belongs to the adrenodoxin/putidaredoxin family.</text>
</comment>
<proteinExistence type="inferred from homology"/>
<dbReference type="InterPro" id="IPR001055">
    <property type="entry name" value="Adrenodoxin-like"/>
</dbReference>
<name>A0A6N6VQQ7_9HYPH</name>
<dbReference type="InterPro" id="IPR001041">
    <property type="entry name" value="2Fe-2S_ferredoxin-type"/>
</dbReference>
<dbReference type="AlphaFoldDB" id="A0A6N6VQQ7"/>
<evidence type="ECO:0000256" key="4">
    <source>
        <dbReference type="ARBA" id="ARBA00023004"/>
    </source>
</evidence>
<dbReference type="EMBL" id="WESC01000001">
    <property type="protein sequence ID" value="KAB7742690.1"/>
    <property type="molecule type" value="Genomic_DNA"/>
</dbReference>
<dbReference type="GO" id="GO:0046872">
    <property type="term" value="F:metal ion binding"/>
    <property type="evidence" value="ECO:0007669"/>
    <property type="project" value="UniProtKB-KW"/>
</dbReference>
<evidence type="ECO:0000256" key="5">
    <source>
        <dbReference type="ARBA" id="ARBA00023014"/>
    </source>
</evidence>
<dbReference type="InterPro" id="IPR036010">
    <property type="entry name" value="2Fe-2S_ferredoxin-like_sf"/>
</dbReference>
<keyword evidence="2" id="KW-0001">2Fe-2S</keyword>
<feature type="domain" description="2Fe-2S ferredoxin-type" evidence="7">
    <location>
        <begin position="2"/>
        <end position="105"/>
    </location>
</feature>
<keyword evidence="4" id="KW-0408">Iron</keyword>
<dbReference type="RefSeq" id="WP_152214244.1">
    <property type="nucleotide sequence ID" value="NZ_JBAQYD010000228.1"/>
</dbReference>
<dbReference type="SUPFAM" id="SSF54292">
    <property type="entry name" value="2Fe-2S ferredoxin-like"/>
    <property type="match status" value="1"/>
</dbReference>
<dbReference type="Pfam" id="PF00111">
    <property type="entry name" value="Fer2"/>
    <property type="match status" value="1"/>
</dbReference>
<reference evidence="8 9" key="1">
    <citation type="submission" date="2019-09" db="EMBL/GenBank/DDBJ databases">
        <title>Parvibaculum sedimenti sp. nov., isolated from sediment.</title>
        <authorList>
            <person name="Wang Y."/>
        </authorList>
    </citation>
    <scope>NUCLEOTIDE SEQUENCE [LARGE SCALE GENOMIC DNA]</scope>
    <source>
        <strain evidence="8 9">HXT-9</strain>
    </source>
</reference>
<dbReference type="PANTHER" id="PTHR23426:SF65">
    <property type="entry name" value="FERREDOXIN-2, MITOCHONDRIAL"/>
    <property type="match status" value="1"/>
</dbReference>
<gene>
    <name evidence="8" type="ORF">F2P47_00725</name>
</gene>
<sequence length="106" mass="11582">MAKVTYVEHNGKEHTIDVAEGLTLMEGAVKNMVPGIDADCGGACACATCMIYVPEEWLAKIPGKEDMEETMLDFCEHTQANSRLSCQIKVTPELDGIRVSLPESQH</sequence>
<organism evidence="8 9">
    <name type="scientific">Parvibaculum sedimenti</name>
    <dbReference type="NCBI Taxonomy" id="2608632"/>
    <lineage>
        <taxon>Bacteria</taxon>
        <taxon>Pseudomonadati</taxon>
        <taxon>Pseudomonadota</taxon>
        <taxon>Alphaproteobacteria</taxon>
        <taxon>Hyphomicrobiales</taxon>
        <taxon>Parvibaculaceae</taxon>
        <taxon>Parvibaculum</taxon>
    </lineage>
</organism>
<accession>A0A6N6VQQ7</accession>
<keyword evidence="3" id="KW-0479">Metal-binding</keyword>
<keyword evidence="5" id="KW-0411">Iron-sulfur</keyword>
<keyword evidence="9" id="KW-1185">Reference proteome</keyword>
<evidence type="ECO:0000256" key="1">
    <source>
        <dbReference type="ARBA" id="ARBA00010914"/>
    </source>
</evidence>
<evidence type="ECO:0000256" key="2">
    <source>
        <dbReference type="ARBA" id="ARBA00022714"/>
    </source>
</evidence>
<dbReference type="CDD" id="cd00207">
    <property type="entry name" value="fer2"/>
    <property type="match status" value="1"/>
</dbReference>
<dbReference type="InterPro" id="IPR012675">
    <property type="entry name" value="Beta-grasp_dom_sf"/>
</dbReference>
<comment type="caution">
    <text evidence="8">The sequence shown here is derived from an EMBL/GenBank/DDBJ whole genome shotgun (WGS) entry which is preliminary data.</text>
</comment>
<evidence type="ECO:0000259" key="7">
    <source>
        <dbReference type="PROSITE" id="PS51085"/>
    </source>
</evidence>
<dbReference type="GO" id="GO:0051537">
    <property type="term" value="F:2 iron, 2 sulfur cluster binding"/>
    <property type="evidence" value="ECO:0007669"/>
    <property type="project" value="UniProtKB-KW"/>
</dbReference>
<evidence type="ECO:0000256" key="3">
    <source>
        <dbReference type="ARBA" id="ARBA00022723"/>
    </source>
</evidence>
<dbReference type="Gene3D" id="3.10.20.30">
    <property type="match status" value="1"/>
</dbReference>
<dbReference type="GO" id="GO:0140647">
    <property type="term" value="P:P450-containing electron transport chain"/>
    <property type="evidence" value="ECO:0007669"/>
    <property type="project" value="InterPro"/>
</dbReference>
<evidence type="ECO:0000313" key="8">
    <source>
        <dbReference type="EMBL" id="KAB7742690.1"/>
    </source>
</evidence>
<dbReference type="PANTHER" id="PTHR23426">
    <property type="entry name" value="FERREDOXIN/ADRENODOXIN"/>
    <property type="match status" value="1"/>
</dbReference>
<evidence type="ECO:0000313" key="9">
    <source>
        <dbReference type="Proteomes" id="UP000468901"/>
    </source>
</evidence>
<dbReference type="Proteomes" id="UP000468901">
    <property type="component" value="Unassembled WGS sequence"/>
</dbReference>
<comment type="cofactor">
    <cofactor evidence="6">
        <name>[2Fe-2S] cluster</name>
        <dbReference type="ChEBI" id="CHEBI:190135"/>
    </cofactor>
</comment>
<dbReference type="PRINTS" id="PR00355">
    <property type="entry name" value="ADRENODOXIN"/>
</dbReference>